<dbReference type="GO" id="GO:0000271">
    <property type="term" value="P:polysaccharide biosynthetic process"/>
    <property type="evidence" value="ECO:0007669"/>
    <property type="project" value="InterPro"/>
</dbReference>
<feature type="transmembrane region" description="Helical" evidence="6">
    <location>
        <begin position="107"/>
        <end position="124"/>
    </location>
</feature>
<sequence length="139" mass="14139">MSPQVVRFLIAGGSAAAVNWLSRIALSLVMPYVAAMLVAYGIGMAAGFWLYRTFVFRGAGTGRLSRQVAVFVAVNAVGAGVVLGVSAALVAVLAALVPAVPVPVAEALGHGAGIAVGAVSNYFGHQILTFGVRRTQVEA</sequence>
<dbReference type="InterPro" id="IPR051401">
    <property type="entry name" value="GtrA_CellWall_Glycosyl"/>
</dbReference>
<dbReference type="InterPro" id="IPR007267">
    <property type="entry name" value="GtrA_DPMS_TM"/>
</dbReference>
<protein>
    <submittedName>
        <fullName evidence="8">GtrA family protein</fullName>
    </submittedName>
</protein>
<evidence type="ECO:0000256" key="2">
    <source>
        <dbReference type="ARBA" id="ARBA00009399"/>
    </source>
</evidence>
<dbReference type="RefSeq" id="WP_109961834.1">
    <property type="nucleotide sequence ID" value="NZ_CP029553.1"/>
</dbReference>
<dbReference type="EMBL" id="CP029553">
    <property type="protein sequence ID" value="AWN49567.1"/>
    <property type="molecule type" value="Genomic_DNA"/>
</dbReference>
<accession>A0A2U8WTZ1</accession>
<evidence type="ECO:0000256" key="3">
    <source>
        <dbReference type="ARBA" id="ARBA00022692"/>
    </source>
</evidence>
<keyword evidence="3 6" id="KW-0812">Transmembrane</keyword>
<dbReference type="KEGG" id="mtea:DK419_27190"/>
<reference evidence="8 9" key="1">
    <citation type="submission" date="2018-05" db="EMBL/GenBank/DDBJ databases">
        <title>Complete Genome Sequence of Methylobacterium sp. 17Sr1-28.</title>
        <authorList>
            <person name="Srinivasan S."/>
        </authorList>
    </citation>
    <scope>NUCLEOTIDE SEQUENCE [LARGE SCALE GENOMIC DNA]</scope>
    <source>
        <strain evidence="8 9">17Sr1-28</strain>
    </source>
</reference>
<feature type="transmembrane region" description="Helical" evidence="6">
    <location>
        <begin position="32"/>
        <end position="51"/>
    </location>
</feature>
<evidence type="ECO:0000313" key="9">
    <source>
        <dbReference type="Proteomes" id="UP000245444"/>
    </source>
</evidence>
<evidence type="ECO:0000256" key="4">
    <source>
        <dbReference type="ARBA" id="ARBA00022989"/>
    </source>
</evidence>
<evidence type="ECO:0000256" key="1">
    <source>
        <dbReference type="ARBA" id="ARBA00004141"/>
    </source>
</evidence>
<dbReference type="Pfam" id="PF04138">
    <property type="entry name" value="GtrA_DPMS_TM"/>
    <property type="match status" value="1"/>
</dbReference>
<dbReference type="AlphaFoldDB" id="A0A2U8WTZ1"/>
<evidence type="ECO:0000313" key="8">
    <source>
        <dbReference type="EMBL" id="AWN49567.1"/>
    </source>
</evidence>
<feature type="transmembrane region" description="Helical" evidence="6">
    <location>
        <begin position="72"/>
        <end position="95"/>
    </location>
</feature>
<dbReference type="PANTHER" id="PTHR38459:SF1">
    <property type="entry name" value="PROPHAGE BACTOPRENOL-LINKED GLUCOSE TRANSLOCASE HOMOLOG"/>
    <property type="match status" value="1"/>
</dbReference>
<evidence type="ECO:0000259" key="7">
    <source>
        <dbReference type="Pfam" id="PF04138"/>
    </source>
</evidence>
<proteinExistence type="inferred from homology"/>
<keyword evidence="5 6" id="KW-0472">Membrane</keyword>
<keyword evidence="4 6" id="KW-1133">Transmembrane helix</keyword>
<keyword evidence="9" id="KW-1185">Reference proteome</keyword>
<dbReference type="OrthoDB" id="7060875at2"/>
<dbReference type="GO" id="GO:0005886">
    <property type="term" value="C:plasma membrane"/>
    <property type="evidence" value="ECO:0007669"/>
    <property type="project" value="TreeGrafter"/>
</dbReference>
<dbReference type="Proteomes" id="UP000245444">
    <property type="component" value="Chromosome"/>
</dbReference>
<evidence type="ECO:0000256" key="5">
    <source>
        <dbReference type="ARBA" id="ARBA00023136"/>
    </source>
</evidence>
<evidence type="ECO:0000256" key="6">
    <source>
        <dbReference type="SAM" id="Phobius"/>
    </source>
</evidence>
<name>A0A2U8WTZ1_9HYPH</name>
<organism evidence="8 9">
    <name type="scientific">Methylobacterium terrae</name>
    <dbReference type="NCBI Taxonomy" id="2202827"/>
    <lineage>
        <taxon>Bacteria</taxon>
        <taxon>Pseudomonadati</taxon>
        <taxon>Pseudomonadota</taxon>
        <taxon>Alphaproteobacteria</taxon>
        <taxon>Hyphomicrobiales</taxon>
        <taxon>Methylobacteriaceae</taxon>
        <taxon>Methylobacterium</taxon>
    </lineage>
</organism>
<comment type="similarity">
    <text evidence="2">Belongs to the GtrA family.</text>
</comment>
<gene>
    <name evidence="8" type="ORF">DK419_27190</name>
</gene>
<dbReference type="PANTHER" id="PTHR38459">
    <property type="entry name" value="PROPHAGE BACTOPRENOL-LINKED GLUCOSE TRANSLOCASE HOMOLOG"/>
    <property type="match status" value="1"/>
</dbReference>
<comment type="subcellular location">
    <subcellularLocation>
        <location evidence="1">Membrane</location>
        <topology evidence="1">Multi-pass membrane protein</topology>
    </subcellularLocation>
</comment>
<feature type="domain" description="GtrA/DPMS transmembrane" evidence="7">
    <location>
        <begin position="7"/>
        <end position="130"/>
    </location>
</feature>